<keyword evidence="2" id="KW-0560">Oxidoreductase</keyword>
<comment type="caution">
    <text evidence="3">The sequence shown here is derived from an EMBL/GenBank/DDBJ whole genome shotgun (WGS) entry which is preliminary data.</text>
</comment>
<evidence type="ECO:0000313" key="4">
    <source>
        <dbReference type="Proteomes" id="UP000550787"/>
    </source>
</evidence>
<dbReference type="InterPro" id="IPR036291">
    <property type="entry name" value="NAD(P)-bd_dom_sf"/>
</dbReference>
<proteinExistence type="inferred from homology"/>
<dbReference type="AlphaFoldDB" id="A0A7W4I7R1"/>
<dbReference type="SUPFAM" id="SSF51735">
    <property type="entry name" value="NAD(P)-binding Rossmann-fold domains"/>
    <property type="match status" value="1"/>
</dbReference>
<evidence type="ECO:0000256" key="2">
    <source>
        <dbReference type="ARBA" id="ARBA00023002"/>
    </source>
</evidence>
<dbReference type="RefSeq" id="WP_012553412.1">
    <property type="nucleotide sequence ID" value="NZ_JABEQG010000044.1"/>
</dbReference>
<dbReference type="PANTHER" id="PTHR43669">
    <property type="entry name" value="5-KETO-D-GLUCONATE 5-REDUCTASE"/>
    <property type="match status" value="1"/>
</dbReference>
<dbReference type="Gene3D" id="3.40.50.720">
    <property type="entry name" value="NAD(P)-binding Rossmann-like Domain"/>
    <property type="match status" value="1"/>
</dbReference>
<dbReference type="PRINTS" id="PR00080">
    <property type="entry name" value="SDRFAMILY"/>
</dbReference>
<accession>A0A7W4I7R1</accession>
<dbReference type="PROSITE" id="PS00061">
    <property type="entry name" value="ADH_SHORT"/>
    <property type="match status" value="1"/>
</dbReference>
<dbReference type="Pfam" id="PF13561">
    <property type="entry name" value="adh_short_C2"/>
    <property type="match status" value="1"/>
</dbReference>
<reference evidence="3 4" key="1">
    <citation type="submission" date="2020-04" db="EMBL/GenBank/DDBJ databases">
        <title>Description of novel Gluconacetobacter.</title>
        <authorList>
            <person name="Sombolestani A."/>
        </authorList>
    </citation>
    <scope>NUCLEOTIDE SEQUENCE [LARGE SCALE GENOMIC DNA]</scope>
    <source>
        <strain evidence="3 4">LMG 7603</strain>
    </source>
</reference>
<dbReference type="InterPro" id="IPR002347">
    <property type="entry name" value="SDR_fam"/>
</dbReference>
<dbReference type="InterPro" id="IPR020904">
    <property type="entry name" value="Sc_DH/Rdtase_CS"/>
</dbReference>
<dbReference type="GO" id="GO:0016491">
    <property type="term" value="F:oxidoreductase activity"/>
    <property type="evidence" value="ECO:0007669"/>
    <property type="project" value="UniProtKB-KW"/>
</dbReference>
<comment type="similarity">
    <text evidence="1">Belongs to the short-chain dehydrogenases/reductases (SDR) family.</text>
</comment>
<dbReference type="Proteomes" id="UP000550787">
    <property type="component" value="Unassembled WGS sequence"/>
</dbReference>
<dbReference type="FunFam" id="3.40.50.720:FF:000084">
    <property type="entry name" value="Short-chain dehydrogenase reductase"/>
    <property type="match status" value="1"/>
</dbReference>
<sequence length="266" mass="28430">MDLEIRDRLALITGGDSGIGFATARLLLREGARVALSDKEAGPLQDAVAELSRFGQVRGFPADLTDARQVQGLHAQVTAEMGNPDIVISAAGITGPTGLFHELTEKDWNLVLDVNFLSAVRVAHAFVPAMRKAGWGRVVFVASEDAVQPYVDELPYCASKAAILSLAKGLSNTYGQDGITVNTVSPAFIATPMTDAMMEKRSARDNVSFDDAVRTFLEDERPMMVIKRRGRAEEVAAAIVYLTSAQAEFTTGAVLRVDGGSVGTMV</sequence>
<protein>
    <submittedName>
        <fullName evidence="3">SDR family oxidoreductase</fullName>
    </submittedName>
</protein>
<dbReference type="PRINTS" id="PR00081">
    <property type="entry name" value="GDHRDH"/>
</dbReference>
<dbReference type="CDD" id="cd05233">
    <property type="entry name" value="SDR_c"/>
    <property type="match status" value="1"/>
</dbReference>
<name>A0A7W4I7R1_GLUDI</name>
<dbReference type="PANTHER" id="PTHR43669:SF3">
    <property type="entry name" value="ALCOHOL DEHYDROGENASE, PUTATIVE (AFU_ORTHOLOGUE AFUA_3G03445)-RELATED"/>
    <property type="match status" value="1"/>
</dbReference>
<gene>
    <name evidence="3" type="ORF">HLH33_16270</name>
</gene>
<evidence type="ECO:0000256" key="1">
    <source>
        <dbReference type="ARBA" id="ARBA00006484"/>
    </source>
</evidence>
<dbReference type="EMBL" id="JABEQG010000044">
    <property type="protein sequence ID" value="MBB2157840.1"/>
    <property type="molecule type" value="Genomic_DNA"/>
</dbReference>
<evidence type="ECO:0000313" key="3">
    <source>
        <dbReference type="EMBL" id="MBB2157840.1"/>
    </source>
</evidence>
<organism evidence="3 4">
    <name type="scientific">Gluconacetobacter diazotrophicus</name>
    <name type="common">Acetobacter diazotrophicus</name>
    <dbReference type="NCBI Taxonomy" id="33996"/>
    <lineage>
        <taxon>Bacteria</taxon>
        <taxon>Pseudomonadati</taxon>
        <taxon>Pseudomonadota</taxon>
        <taxon>Alphaproteobacteria</taxon>
        <taxon>Acetobacterales</taxon>
        <taxon>Acetobacteraceae</taxon>
        <taxon>Gluconacetobacter</taxon>
    </lineage>
</organism>